<dbReference type="PANTHER" id="PTHR47712:SF3">
    <property type="entry name" value="F-BOX DOMAIN-CONTAINING PROTEIN"/>
    <property type="match status" value="1"/>
</dbReference>
<dbReference type="SMART" id="SM00256">
    <property type="entry name" value="FBOX"/>
    <property type="match status" value="1"/>
</dbReference>
<feature type="domain" description="F-box" evidence="2">
    <location>
        <begin position="57"/>
        <end position="97"/>
    </location>
</feature>
<dbReference type="Proteomes" id="UP000811246">
    <property type="component" value="Chromosome 3"/>
</dbReference>
<dbReference type="Pfam" id="PF00646">
    <property type="entry name" value="F-box"/>
    <property type="match status" value="1"/>
</dbReference>
<comment type="caution">
    <text evidence="3">The sequence shown here is derived from an EMBL/GenBank/DDBJ whole genome shotgun (WGS) entry which is preliminary data.</text>
</comment>
<dbReference type="AlphaFoldDB" id="A0A922JYM9"/>
<organism evidence="3 4">
    <name type="scientific">Carya illinoinensis</name>
    <name type="common">Pecan</name>
    <dbReference type="NCBI Taxonomy" id="32201"/>
    <lineage>
        <taxon>Eukaryota</taxon>
        <taxon>Viridiplantae</taxon>
        <taxon>Streptophyta</taxon>
        <taxon>Embryophyta</taxon>
        <taxon>Tracheophyta</taxon>
        <taxon>Spermatophyta</taxon>
        <taxon>Magnoliopsida</taxon>
        <taxon>eudicotyledons</taxon>
        <taxon>Gunneridae</taxon>
        <taxon>Pentapetalae</taxon>
        <taxon>rosids</taxon>
        <taxon>fabids</taxon>
        <taxon>Fagales</taxon>
        <taxon>Juglandaceae</taxon>
        <taxon>Carya</taxon>
    </lineage>
</organism>
<name>A0A922JYM9_CARIL</name>
<evidence type="ECO:0000259" key="2">
    <source>
        <dbReference type="SMART" id="SM00256"/>
    </source>
</evidence>
<dbReference type="InterPro" id="IPR001810">
    <property type="entry name" value="F-box_dom"/>
</dbReference>
<reference evidence="3" key="1">
    <citation type="submission" date="2021-01" db="EMBL/GenBank/DDBJ databases">
        <authorList>
            <person name="Lovell J.T."/>
            <person name="Bentley N."/>
            <person name="Bhattarai G."/>
            <person name="Jenkins J.W."/>
            <person name="Sreedasyam A."/>
            <person name="Alarcon Y."/>
            <person name="Bock C."/>
            <person name="Boston L."/>
            <person name="Carlson J."/>
            <person name="Cervantes K."/>
            <person name="Clermont K."/>
            <person name="Krom N."/>
            <person name="Kubenka K."/>
            <person name="Mamidi S."/>
            <person name="Mattison C."/>
            <person name="Monteros M."/>
            <person name="Pisani C."/>
            <person name="Plott C."/>
            <person name="Rajasekar S."/>
            <person name="Rhein H.S."/>
            <person name="Rohla C."/>
            <person name="Song M."/>
            <person name="Hilaire R.S."/>
            <person name="Shu S."/>
            <person name="Wells L."/>
            <person name="Wang X."/>
            <person name="Webber J."/>
            <person name="Heerema R.J."/>
            <person name="Klein P."/>
            <person name="Conner P."/>
            <person name="Grauke L."/>
            <person name="Grimwood J."/>
            <person name="Schmutz J."/>
            <person name="Randall J.J."/>
        </authorList>
    </citation>
    <scope>NUCLEOTIDE SEQUENCE</scope>
    <source>
        <tissue evidence="3">Leaf</tissue>
    </source>
</reference>
<gene>
    <name evidence="3" type="ORF">I3842_03G144800</name>
</gene>
<proteinExistence type="predicted"/>
<keyword evidence="1" id="KW-1133">Transmembrane helix</keyword>
<keyword evidence="1" id="KW-0472">Membrane</keyword>
<accession>A0A922JYM9</accession>
<sequence length="443" mass="49837">MAEKTDASRDLRMRRRGSAKHIHAPYIFYSCIYMHLLLLPSSSNSIRLPKMTEFSILGLDLTEHILSFLPIPTLLRAASVCKFWHSIISSPTFSSPSARPHALSQPWFFLYGLHNTSSKNHQSFAFDPLSNLWFRLPSSSAFPIPSPTSSSLIGSQGFLFTTAPFSFSPILHRFSYIFTTSPLNYSRVNPLLGVFQSNSDKPTFIVVGGVRFIGNLVDIEDRLAVEIYDPHLDSWEICPPLPPDFSSGNSSSSLSSALFGGKFYVLGIYSCFVSSFDLEKHIWSDVQTLRPPGVNISFLLSCRDRLVLAGICNSPLGSSFNLWRIDENTMEFSEIAIMPQDLLYSLFDSDEDDKFASLKCVGLGDLVYVFNEEYHKRYPACVCEISSESGKCKWRRVPPLPSPVNKFHKVISFCSTVSLHNMLRVGEEVIDNGFARFKYFDKG</sequence>
<dbReference type="EMBL" id="CM031827">
    <property type="protein sequence ID" value="KAG6722109.1"/>
    <property type="molecule type" value="Genomic_DNA"/>
</dbReference>
<protein>
    <recommendedName>
        <fullName evidence="2">F-box domain-containing protein</fullName>
    </recommendedName>
</protein>
<keyword evidence="1" id="KW-0812">Transmembrane</keyword>
<evidence type="ECO:0000313" key="4">
    <source>
        <dbReference type="Proteomes" id="UP000811246"/>
    </source>
</evidence>
<dbReference type="PANTHER" id="PTHR47712">
    <property type="entry name" value="OS09G0555300 PROTEIN"/>
    <property type="match status" value="1"/>
</dbReference>
<feature type="transmembrane region" description="Helical" evidence="1">
    <location>
        <begin position="21"/>
        <end position="39"/>
    </location>
</feature>
<evidence type="ECO:0000313" key="3">
    <source>
        <dbReference type="EMBL" id="KAG6722109.1"/>
    </source>
</evidence>
<evidence type="ECO:0000256" key="1">
    <source>
        <dbReference type="SAM" id="Phobius"/>
    </source>
</evidence>
<dbReference type="PROSITE" id="PS51257">
    <property type="entry name" value="PROKAR_LIPOPROTEIN"/>
    <property type="match status" value="1"/>
</dbReference>